<evidence type="ECO:0000256" key="3">
    <source>
        <dbReference type="ARBA" id="ARBA00023163"/>
    </source>
</evidence>
<reference evidence="5 6" key="1">
    <citation type="submission" date="2015-04" db="EMBL/GenBank/DDBJ databases">
        <title>Draft genome sequence of bacteremic isolate Catabacter hongkongensis type strain HKU16T.</title>
        <authorList>
            <person name="Lau S.K."/>
            <person name="Teng J.L."/>
            <person name="Huang Y."/>
            <person name="Curreem S.O."/>
            <person name="Tsui S.K."/>
            <person name="Woo P.C."/>
        </authorList>
    </citation>
    <scope>NUCLEOTIDE SEQUENCE [LARGE SCALE GENOMIC DNA]</scope>
    <source>
        <strain evidence="5 6">HKU16</strain>
    </source>
</reference>
<name>A0A0M2NN25_9FIRM</name>
<feature type="domain" description="HTH gntR-type" evidence="4">
    <location>
        <begin position="11"/>
        <end position="78"/>
    </location>
</feature>
<dbReference type="InterPro" id="IPR000524">
    <property type="entry name" value="Tscrpt_reg_HTH_GntR"/>
</dbReference>
<evidence type="ECO:0000313" key="6">
    <source>
        <dbReference type="Proteomes" id="UP000034076"/>
    </source>
</evidence>
<dbReference type="SUPFAM" id="SSF48008">
    <property type="entry name" value="GntR ligand-binding domain-like"/>
    <property type="match status" value="1"/>
</dbReference>
<dbReference type="AlphaFoldDB" id="A0A0M2NN25"/>
<protein>
    <submittedName>
        <fullName evidence="5">Transcriptional regulator, GntR family</fullName>
    </submittedName>
</protein>
<dbReference type="Pfam" id="PF00392">
    <property type="entry name" value="GntR"/>
    <property type="match status" value="1"/>
</dbReference>
<keyword evidence="1" id="KW-0805">Transcription regulation</keyword>
<dbReference type="InterPro" id="IPR008920">
    <property type="entry name" value="TF_FadR/GntR_C"/>
</dbReference>
<dbReference type="InterPro" id="IPR036390">
    <property type="entry name" value="WH_DNA-bd_sf"/>
</dbReference>
<evidence type="ECO:0000259" key="4">
    <source>
        <dbReference type="PROSITE" id="PS50949"/>
    </source>
</evidence>
<keyword evidence="6" id="KW-1185">Reference proteome</keyword>
<accession>A0A0M2NN25</accession>
<dbReference type="Gene3D" id="1.20.120.530">
    <property type="entry name" value="GntR ligand-binding domain-like"/>
    <property type="match status" value="1"/>
</dbReference>
<dbReference type="Gene3D" id="1.10.10.10">
    <property type="entry name" value="Winged helix-like DNA-binding domain superfamily/Winged helix DNA-binding domain"/>
    <property type="match status" value="1"/>
</dbReference>
<dbReference type="SUPFAM" id="SSF46785">
    <property type="entry name" value="Winged helix' DNA-binding domain"/>
    <property type="match status" value="1"/>
</dbReference>
<keyword evidence="2" id="KW-0238">DNA-binding</keyword>
<evidence type="ECO:0000256" key="1">
    <source>
        <dbReference type="ARBA" id="ARBA00023015"/>
    </source>
</evidence>
<dbReference type="RefSeq" id="WP_046441883.1">
    <property type="nucleotide sequence ID" value="NZ_CAUERS010000062.1"/>
</dbReference>
<dbReference type="SMART" id="SM00895">
    <property type="entry name" value="FCD"/>
    <property type="match status" value="1"/>
</dbReference>
<keyword evidence="3" id="KW-0804">Transcription</keyword>
<sequence>MAKYQTDAKNDNKRDYAYNRIKEMIISNELPGGTFLIERQLCDKLGLSRTPVRSALQELINDKLAVGFPGKGIMVAEITVKDVIEVYQLREVLDVLALKLFLHKLDNKPVIDKMRSHVLSMKEMLESNNFEDMTMHDMAFHSCYLNNTGNSRLQEILRSLWNQMQRIVFSVKSMERYQETYREHQQIMDAIDENDFEKAQEMLRAHMIASKVYHIERLS</sequence>
<dbReference type="PROSITE" id="PS50949">
    <property type="entry name" value="HTH_GNTR"/>
    <property type="match status" value="1"/>
</dbReference>
<dbReference type="SMART" id="SM00345">
    <property type="entry name" value="HTH_GNTR"/>
    <property type="match status" value="1"/>
</dbReference>
<dbReference type="PANTHER" id="PTHR43537">
    <property type="entry name" value="TRANSCRIPTIONAL REGULATOR, GNTR FAMILY"/>
    <property type="match status" value="1"/>
</dbReference>
<evidence type="ECO:0000313" key="5">
    <source>
        <dbReference type="EMBL" id="KKI52406.1"/>
    </source>
</evidence>
<dbReference type="CDD" id="cd07377">
    <property type="entry name" value="WHTH_GntR"/>
    <property type="match status" value="1"/>
</dbReference>
<comment type="caution">
    <text evidence="5">The sequence shown here is derived from an EMBL/GenBank/DDBJ whole genome shotgun (WGS) entry which is preliminary data.</text>
</comment>
<dbReference type="Proteomes" id="UP000034076">
    <property type="component" value="Unassembled WGS sequence"/>
</dbReference>
<evidence type="ECO:0000256" key="2">
    <source>
        <dbReference type="ARBA" id="ARBA00023125"/>
    </source>
</evidence>
<dbReference type="OrthoDB" id="389878at2"/>
<dbReference type="InterPro" id="IPR011711">
    <property type="entry name" value="GntR_C"/>
</dbReference>
<dbReference type="Pfam" id="PF07729">
    <property type="entry name" value="FCD"/>
    <property type="match status" value="1"/>
</dbReference>
<dbReference type="STRING" id="270498.CHK_0070"/>
<proteinExistence type="predicted"/>
<dbReference type="EMBL" id="LAYJ01000014">
    <property type="protein sequence ID" value="KKI52406.1"/>
    <property type="molecule type" value="Genomic_DNA"/>
</dbReference>
<dbReference type="GO" id="GO:0003700">
    <property type="term" value="F:DNA-binding transcription factor activity"/>
    <property type="evidence" value="ECO:0007669"/>
    <property type="project" value="InterPro"/>
</dbReference>
<organism evidence="5 6">
    <name type="scientific">Christensenella hongkongensis</name>
    <dbReference type="NCBI Taxonomy" id="270498"/>
    <lineage>
        <taxon>Bacteria</taxon>
        <taxon>Bacillati</taxon>
        <taxon>Bacillota</taxon>
        <taxon>Clostridia</taxon>
        <taxon>Christensenellales</taxon>
        <taxon>Christensenellaceae</taxon>
        <taxon>Christensenella</taxon>
    </lineage>
</organism>
<dbReference type="PANTHER" id="PTHR43537:SF5">
    <property type="entry name" value="UXU OPERON TRANSCRIPTIONAL REGULATOR"/>
    <property type="match status" value="1"/>
</dbReference>
<dbReference type="GO" id="GO:0003677">
    <property type="term" value="F:DNA binding"/>
    <property type="evidence" value="ECO:0007669"/>
    <property type="project" value="UniProtKB-KW"/>
</dbReference>
<dbReference type="InterPro" id="IPR036388">
    <property type="entry name" value="WH-like_DNA-bd_sf"/>
</dbReference>
<gene>
    <name evidence="5" type="ORF">CHK_0070</name>
</gene>